<dbReference type="InterPro" id="IPR051803">
    <property type="entry name" value="TA_system_RelE-like_toxin"/>
</dbReference>
<proteinExistence type="inferred from homology"/>
<dbReference type="Proteomes" id="UP000240206">
    <property type="component" value="Unassembled WGS sequence"/>
</dbReference>
<dbReference type="Gene3D" id="3.30.2310.20">
    <property type="entry name" value="RelE-like"/>
    <property type="match status" value="1"/>
</dbReference>
<dbReference type="InterPro" id="IPR007712">
    <property type="entry name" value="RelE/ParE_toxin"/>
</dbReference>
<accession>A0A2P7EBB7</accession>
<name>A0A2P7EBB7_9SYNE</name>
<dbReference type="InterPro" id="IPR035093">
    <property type="entry name" value="RelE/ParE_toxin_dom_sf"/>
</dbReference>
<evidence type="ECO:0000313" key="4">
    <source>
        <dbReference type="Proteomes" id="UP000240206"/>
    </source>
</evidence>
<sequence length="97" mass="10787">MEVVFSQQAELDLEEIADTIAIDSAPAAIRFIQAIREHCARIGLTPLAYPARPELGLDIRCCVHQRYLILFQPGTTSVLVVRILHGSRDLLALFSID</sequence>
<dbReference type="AlphaFoldDB" id="A0A2P7EBB7"/>
<dbReference type="Pfam" id="PF05016">
    <property type="entry name" value="ParE_toxin"/>
    <property type="match status" value="1"/>
</dbReference>
<comment type="caution">
    <text evidence="3">The sequence shown here is derived from an EMBL/GenBank/DDBJ whole genome shotgun (WGS) entry which is preliminary data.</text>
</comment>
<comment type="similarity">
    <text evidence="1">Belongs to the RelE toxin family.</text>
</comment>
<reference evidence="4" key="1">
    <citation type="submission" date="2018-03" db="EMBL/GenBank/DDBJ databases">
        <title>Ecological and genomic features of two cosmopolitan and abundant freshwater picocyanobacteria.</title>
        <authorList>
            <person name="Cabello-Yeves P.J."/>
            <person name="Picazo A."/>
            <person name="Camacho A."/>
            <person name="Callieri C."/>
            <person name="Rosselli R."/>
            <person name="Roda-Garcia J."/>
            <person name="Coutinho F.H."/>
            <person name="Rodriguez-Valera F."/>
        </authorList>
    </citation>
    <scope>NUCLEOTIDE SEQUENCE [LARGE SCALE GENOMIC DNA]</scope>
    <source>
        <strain evidence="4">Tous</strain>
    </source>
</reference>
<evidence type="ECO:0000313" key="3">
    <source>
        <dbReference type="EMBL" id="PSI00511.1"/>
    </source>
</evidence>
<dbReference type="PANTHER" id="PTHR33755:SF6">
    <property type="entry name" value="PLASMID STABILIZATION SYSTEM PROTEIN"/>
    <property type="match status" value="1"/>
</dbReference>
<protein>
    <submittedName>
        <fullName evidence="3">Type II toxin-antitoxin system RelE/ParE family toxin</fullName>
    </submittedName>
</protein>
<evidence type="ECO:0000256" key="1">
    <source>
        <dbReference type="ARBA" id="ARBA00006226"/>
    </source>
</evidence>
<dbReference type="RefSeq" id="WP_106500954.1">
    <property type="nucleotide sequence ID" value="NZ_PXVC01000110.1"/>
</dbReference>
<organism evidence="3 4">
    <name type="scientific">Synechococcus lacustris str. Tous</name>
    <dbReference type="NCBI Taxonomy" id="1910958"/>
    <lineage>
        <taxon>Bacteria</taxon>
        <taxon>Bacillati</taxon>
        <taxon>Cyanobacteriota</taxon>
        <taxon>Cyanophyceae</taxon>
        <taxon>Synechococcales</taxon>
        <taxon>Synechococcaceae</taxon>
        <taxon>Synechococcus</taxon>
    </lineage>
</organism>
<evidence type="ECO:0000256" key="2">
    <source>
        <dbReference type="ARBA" id="ARBA00022649"/>
    </source>
</evidence>
<dbReference type="EMBL" id="PXVC01000110">
    <property type="protein sequence ID" value="PSI00511.1"/>
    <property type="molecule type" value="Genomic_DNA"/>
</dbReference>
<keyword evidence="4" id="KW-1185">Reference proteome</keyword>
<keyword evidence="2" id="KW-1277">Toxin-antitoxin system</keyword>
<dbReference type="PANTHER" id="PTHR33755">
    <property type="entry name" value="TOXIN PARE1-RELATED"/>
    <property type="match status" value="1"/>
</dbReference>
<gene>
    <name evidence="3" type="ORF">C7K08_12730</name>
</gene>